<sequence length="66" mass="7684">MDTSRDQDMALRFMLEDLAELENQQKGKQRADESTDREMAIKAMKNEIHAARRFLQDRMLAARVGT</sequence>
<keyword evidence="2" id="KW-1185">Reference proteome</keyword>
<reference evidence="2" key="1">
    <citation type="journal article" date="2015" name="Genome Announc.">
        <title>Draft genome sequence of Talaromyces cellulolyticus strain Y-94, a source of lignocellulosic biomass-degrading enzymes.</title>
        <authorList>
            <person name="Fujii T."/>
            <person name="Koike H."/>
            <person name="Sawayama S."/>
            <person name="Yano S."/>
            <person name="Inoue H."/>
        </authorList>
    </citation>
    <scope>NUCLEOTIDE SEQUENCE [LARGE SCALE GENOMIC DNA]</scope>
    <source>
        <strain evidence="2">Y-94</strain>
    </source>
</reference>
<dbReference type="AlphaFoldDB" id="A0A6V8GZW3"/>
<comment type="caution">
    <text evidence="1">The sequence shown here is derived from an EMBL/GenBank/DDBJ whole genome shotgun (WGS) entry which is preliminary data.</text>
</comment>
<proteinExistence type="predicted"/>
<evidence type="ECO:0000313" key="2">
    <source>
        <dbReference type="Proteomes" id="UP000053095"/>
    </source>
</evidence>
<name>A0A6V8GZW3_TALPI</name>
<evidence type="ECO:0000313" key="1">
    <source>
        <dbReference type="EMBL" id="GAM34602.1"/>
    </source>
</evidence>
<dbReference type="Proteomes" id="UP000053095">
    <property type="component" value="Unassembled WGS sequence"/>
</dbReference>
<gene>
    <name evidence="1" type="ORF">TCE0_015f02281</name>
</gene>
<organism evidence="1 2">
    <name type="scientific">Talaromyces pinophilus</name>
    <name type="common">Penicillium pinophilum</name>
    <dbReference type="NCBI Taxonomy" id="128442"/>
    <lineage>
        <taxon>Eukaryota</taxon>
        <taxon>Fungi</taxon>
        <taxon>Dikarya</taxon>
        <taxon>Ascomycota</taxon>
        <taxon>Pezizomycotina</taxon>
        <taxon>Eurotiomycetes</taxon>
        <taxon>Eurotiomycetidae</taxon>
        <taxon>Eurotiales</taxon>
        <taxon>Trichocomaceae</taxon>
        <taxon>Talaromyces</taxon>
        <taxon>Talaromyces sect. Talaromyces</taxon>
    </lineage>
</organism>
<protein>
    <submittedName>
        <fullName evidence="1">Uncharacterized protein</fullName>
    </submittedName>
</protein>
<accession>A0A6V8GZW3</accession>
<dbReference type="EMBL" id="DF933811">
    <property type="protein sequence ID" value="GAM34602.1"/>
    <property type="molecule type" value="Genomic_DNA"/>
</dbReference>